<dbReference type="EMBL" id="KY774314">
    <property type="protein sequence ID" value="ART31116.1"/>
    <property type="molecule type" value="Genomic_DNA"/>
</dbReference>
<name>A0A1Y0B0X7_9LAMI</name>
<geneLocation type="mitochondrion" evidence="2"/>
<proteinExistence type="predicted"/>
<evidence type="ECO:0000313" key="2">
    <source>
        <dbReference type="EMBL" id="ART31116.1"/>
    </source>
</evidence>
<feature type="region of interest" description="Disordered" evidence="1">
    <location>
        <begin position="25"/>
        <end position="44"/>
    </location>
</feature>
<sequence length="44" mass="4706">MALFNCRVGSKPLRIEPDRNMKLLTDKAGTSTANEGWTGPGSQG</sequence>
<reference evidence="2" key="1">
    <citation type="submission" date="2017-03" db="EMBL/GenBank/DDBJ databases">
        <title>The mitochondrial genome of the carnivorous plant Utricularia reniformis (Lentibulariaceae): structure, comparative analysis and evolutionary landmarks.</title>
        <authorList>
            <person name="Silva S.R."/>
            <person name="Alvarenga D.O."/>
            <person name="Michael T.P."/>
            <person name="Miranda V.F.O."/>
            <person name="Varani A.M."/>
        </authorList>
    </citation>
    <scope>NUCLEOTIDE SEQUENCE</scope>
</reference>
<evidence type="ECO:0000256" key="1">
    <source>
        <dbReference type="SAM" id="MobiDB-lite"/>
    </source>
</evidence>
<gene>
    <name evidence="2" type="ORF">AEK19_MT0885</name>
</gene>
<keyword evidence="2" id="KW-0496">Mitochondrion</keyword>
<dbReference type="AlphaFoldDB" id="A0A1Y0B0X7"/>
<protein>
    <submittedName>
        <fullName evidence="2">Uncharacterized protein</fullName>
    </submittedName>
</protein>
<organism evidence="2">
    <name type="scientific">Utricularia reniformis</name>
    <dbReference type="NCBI Taxonomy" id="192314"/>
    <lineage>
        <taxon>Eukaryota</taxon>
        <taxon>Viridiplantae</taxon>
        <taxon>Streptophyta</taxon>
        <taxon>Embryophyta</taxon>
        <taxon>Tracheophyta</taxon>
        <taxon>Spermatophyta</taxon>
        <taxon>Magnoliopsida</taxon>
        <taxon>eudicotyledons</taxon>
        <taxon>Gunneridae</taxon>
        <taxon>Pentapetalae</taxon>
        <taxon>asterids</taxon>
        <taxon>lamiids</taxon>
        <taxon>Lamiales</taxon>
        <taxon>Lentibulariaceae</taxon>
        <taxon>Utricularia</taxon>
    </lineage>
</organism>
<accession>A0A1Y0B0X7</accession>